<organism evidence="15 16">
    <name type="scientific">Saezia sanguinis</name>
    <dbReference type="NCBI Taxonomy" id="1965230"/>
    <lineage>
        <taxon>Bacteria</taxon>
        <taxon>Pseudomonadati</taxon>
        <taxon>Pseudomonadota</taxon>
        <taxon>Betaproteobacteria</taxon>
        <taxon>Burkholderiales</taxon>
        <taxon>Saeziaceae</taxon>
        <taxon>Saezia</taxon>
    </lineage>
</organism>
<comment type="function">
    <text evidence="1 13">Catalyzes the conversion of dihydroorotate to orotate with quinone as electron acceptor.</text>
</comment>
<comment type="pathway">
    <text evidence="3 13">Pyrimidine metabolism; UMP biosynthesis via de novo pathway; orotate from (S)-dihydroorotate (quinone route): step 1/1.</text>
</comment>
<comment type="catalytic activity">
    <reaction evidence="12 13">
        <text>(S)-dihydroorotate + a quinone = orotate + a quinol</text>
        <dbReference type="Rhea" id="RHEA:30187"/>
        <dbReference type="ChEBI" id="CHEBI:24646"/>
        <dbReference type="ChEBI" id="CHEBI:30839"/>
        <dbReference type="ChEBI" id="CHEBI:30864"/>
        <dbReference type="ChEBI" id="CHEBI:132124"/>
        <dbReference type="EC" id="1.3.5.2"/>
    </reaction>
</comment>
<dbReference type="NCBIfam" id="NF003644">
    <property type="entry name" value="PRK05286.1-1"/>
    <property type="match status" value="1"/>
</dbReference>
<comment type="similarity">
    <text evidence="4 13">Belongs to the dihydroorotate dehydrogenase family. Type 2 subfamily.</text>
</comment>
<feature type="binding site" evidence="13">
    <location>
        <position position="223"/>
    </location>
    <ligand>
        <name>FMN</name>
        <dbReference type="ChEBI" id="CHEBI:58210"/>
    </ligand>
</feature>
<dbReference type="Pfam" id="PF01180">
    <property type="entry name" value="DHO_dh"/>
    <property type="match status" value="1"/>
</dbReference>
<dbReference type="NCBIfam" id="NF003646">
    <property type="entry name" value="PRK05286.1-4"/>
    <property type="match status" value="1"/>
</dbReference>
<evidence type="ECO:0000256" key="4">
    <source>
        <dbReference type="ARBA" id="ARBA00005359"/>
    </source>
</evidence>
<dbReference type="EC" id="1.3.5.2" evidence="13"/>
<dbReference type="FunFam" id="3.20.20.70:FF:000028">
    <property type="entry name" value="Dihydroorotate dehydrogenase (quinone)"/>
    <property type="match status" value="1"/>
</dbReference>
<dbReference type="AlphaFoldDB" id="A0A433SBW5"/>
<feature type="binding site" evidence="13">
    <location>
        <position position="183"/>
    </location>
    <ligand>
        <name>substrate</name>
    </ligand>
</feature>
<dbReference type="InterPro" id="IPR012135">
    <property type="entry name" value="Dihydroorotate_DH_1_2"/>
</dbReference>
<evidence type="ECO:0000313" key="15">
    <source>
        <dbReference type="EMBL" id="RUS66144.1"/>
    </source>
</evidence>
<dbReference type="Proteomes" id="UP000286947">
    <property type="component" value="Unassembled WGS sequence"/>
</dbReference>
<keyword evidence="6 13" id="KW-1003">Cell membrane</keyword>
<comment type="caution">
    <text evidence="15">The sequence shown here is derived from an EMBL/GenBank/DDBJ whole genome shotgun (WGS) entry which is preliminary data.</text>
</comment>
<keyword evidence="8 13" id="KW-0288">FMN</keyword>
<keyword evidence="7 13" id="KW-0285">Flavoprotein</keyword>
<dbReference type="InterPro" id="IPR005719">
    <property type="entry name" value="Dihydroorotate_DH_2"/>
</dbReference>
<evidence type="ECO:0000256" key="10">
    <source>
        <dbReference type="ARBA" id="ARBA00023002"/>
    </source>
</evidence>
<evidence type="ECO:0000256" key="13">
    <source>
        <dbReference type="HAMAP-Rule" id="MF_00225"/>
    </source>
</evidence>
<dbReference type="InterPro" id="IPR001295">
    <property type="entry name" value="Dihydroorotate_DH_CS"/>
</dbReference>
<protein>
    <recommendedName>
        <fullName evidence="13">Dihydroorotate dehydrogenase (quinone)</fullName>
        <ecNumber evidence="13">1.3.5.2</ecNumber>
    </recommendedName>
    <alternativeName>
        <fullName evidence="13">DHOdehase</fullName>
        <shortName evidence="13">DHOD</shortName>
        <shortName evidence="13">DHODase</shortName>
    </alternativeName>
    <alternativeName>
        <fullName evidence="13">Dihydroorotate oxidase</fullName>
    </alternativeName>
</protein>
<dbReference type="Gene3D" id="3.20.20.70">
    <property type="entry name" value="Aldolase class I"/>
    <property type="match status" value="1"/>
</dbReference>
<accession>A0A433SBW5</accession>
<evidence type="ECO:0000256" key="12">
    <source>
        <dbReference type="ARBA" id="ARBA00048639"/>
    </source>
</evidence>
<dbReference type="GO" id="GO:0106430">
    <property type="term" value="F:dihydroorotate dehydrogenase (quinone) activity"/>
    <property type="evidence" value="ECO:0007669"/>
    <property type="project" value="UniProtKB-EC"/>
</dbReference>
<comment type="cofactor">
    <cofactor evidence="13">
        <name>FMN</name>
        <dbReference type="ChEBI" id="CHEBI:58210"/>
    </cofactor>
    <text evidence="13">Binds 1 FMN per subunit.</text>
</comment>
<feature type="binding site" evidence="13">
    <location>
        <position position="251"/>
    </location>
    <ligand>
        <name>FMN</name>
        <dbReference type="ChEBI" id="CHEBI:58210"/>
    </ligand>
</feature>
<dbReference type="NCBIfam" id="NF003652">
    <property type="entry name" value="PRK05286.2-5"/>
    <property type="match status" value="1"/>
</dbReference>
<feature type="binding site" evidence="13">
    <location>
        <position position="303"/>
    </location>
    <ligand>
        <name>FMN</name>
        <dbReference type="ChEBI" id="CHEBI:58210"/>
    </ligand>
</feature>
<feature type="binding site" evidence="13">
    <location>
        <position position="89"/>
    </location>
    <ligand>
        <name>FMN</name>
        <dbReference type="ChEBI" id="CHEBI:58210"/>
    </ligand>
</feature>
<dbReference type="GO" id="GO:0005737">
    <property type="term" value="C:cytoplasm"/>
    <property type="evidence" value="ECO:0007669"/>
    <property type="project" value="InterPro"/>
</dbReference>
<dbReference type="OrthoDB" id="9802377at2"/>
<comment type="subcellular location">
    <subcellularLocation>
        <location evidence="2 13">Cell membrane</location>
        <topology evidence="2 13">Peripheral membrane protein</topology>
    </subcellularLocation>
</comment>
<reference evidence="15 16" key="1">
    <citation type="submission" date="2018-01" db="EMBL/GenBank/DDBJ databases">
        <title>Saezia sanguinis gen. nov., sp. nov., in the order Burkholderiales isolated from human blood.</title>
        <authorList>
            <person name="Medina-Pascual M.J."/>
            <person name="Valdezate S."/>
            <person name="Monzon S."/>
            <person name="Cuesta I."/>
            <person name="Carrasco G."/>
            <person name="Villalon P."/>
            <person name="Saez-Nieto J.A."/>
        </authorList>
    </citation>
    <scope>NUCLEOTIDE SEQUENCE [LARGE SCALE GENOMIC DNA]</scope>
    <source>
        <strain evidence="15 16">CNM695-12</strain>
    </source>
</reference>
<feature type="binding site" evidence="13">
    <location>
        <begin position="65"/>
        <end position="69"/>
    </location>
    <ligand>
        <name>FMN</name>
        <dbReference type="ChEBI" id="CHEBI:58210"/>
    </ligand>
</feature>
<dbReference type="PANTHER" id="PTHR48109">
    <property type="entry name" value="DIHYDROOROTATE DEHYDROGENASE (QUINONE), MITOCHONDRIAL-RELATED"/>
    <property type="match status" value="1"/>
</dbReference>
<dbReference type="PANTHER" id="PTHR48109:SF4">
    <property type="entry name" value="DIHYDROOROTATE DEHYDROGENASE (QUINONE), MITOCHONDRIAL"/>
    <property type="match status" value="1"/>
</dbReference>
<name>A0A433SBW5_9BURK</name>
<evidence type="ECO:0000259" key="14">
    <source>
        <dbReference type="Pfam" id="PF01180"/>
    </source>
</evidence>
<dbReference type="GO" id="GO:0044205">
    <property type="term" value="P:'de novo' UMP biosynthetic process"/>
    <property type="evidence" value="ECO:0007669"/>
    <property type="project" value="UniProtKB-UniRule"/>
</dbReference>
<dbReference type="PROSITE" id="PS00911">
    <property type="entry name" value="DHODEHASE_1"/>
    <property type="match status" value="1"/>
</dbReference>
<dbReference type="HAMAP" id="MF_00225">
    <property type="entry name" value="DHO_dh_type2"/>
    <property type="match status" value="1"/>
</dbReference>
<feature type="binding site" evidence="13">
    <location>
        <position position="274"/>
    </location>
    <ligand>
        <name>FMN</name>
        <dbReference type="ChEBI" id="CHEBI:58210"/>
    </ligand>
</feature>
<feature type="domain" description="Dihydroorotate dehydrogenase catalytic" evidence="14">
    <location>
        <begin position="50"/>
        <end position="343"/>
    </location>
</feature>
<dbReference type="UniPathway" id="UPA00070">
    <property type="reaction ID" value="UER00946"/>
</dbReference>
<evidence type="ECO:0000256" key="2">
    <source>
        <dbReference type="ARBA" id="ARBA00004202"/>
    </source>
</evidence>
<keyword evidence="9 13" id="KW-0665">Pyrimidine biosynthesis</keyword>
<feature type="binding site" evidence="13">
    <location>
        <position position="178"/>
    </location>
    <ligand>
        <name>substrate</name>
    </ligand>
</feature>
<dbReference type="GO" id="GO:0006207">
    <property type="term" value="P:'de novo' pyrimidine nucleobase biosynthetic process"/>
    <property type="evidence" value="ECO:0007669"/>
    <property type="project" value="UniProtKB-UniRule"/>
</dbReference>
<evidence type="ECO:0000256" key="1">
    <source>
        <dbReference type="ARBA" id="ARBA00003125"/>
    </source>
</evidence>
<dbReference type="NCBIfam" id="TIGR01036">
    <property type="entry name" value="pyrD_sub2"/>
    <property type="match status" value="1"/>
</dbReference>
<gene>
    <name evidence="13 15" type="primary">pyrD</name>
    <name evidence="15" type="ORF">CUZ56_02222</name>
</gene>
<dbReference type="GO" id="GO:0005886">
    <property type="term" value="C:plasma membrane"/>
    <property type="evidence" value="ECO:0007669"/>
    <property type="project" value="UniProtKB-SubCell"/>
</dbReference>
<evidence type="ECO:0000256" key="5">
    <source>
        <dbReference type="ARBA" id="ARBA00011245"/>
    </source>
</evidence>
<feature type="binding site" evidence="13">
    <location>
        <position position="145"/>
    </location>
    <ligand>
        <name>FMN</name>
        <dbReference type="ChEBI" id="CHEBI:58210"/>
    </ligand>
</feature>
<dbReference type="InterPro" id="IPR005720">
    <property type="entry name" value="Dihydroorotate_DH_cat"/>
</dbReference>
<dbReference type="InterPro" id="IPR013785">
    <property type="entry name" value="Aldolase_TIM"/>
</dbReference>
<dbReference type="EMBL" id="PQSP01000006">
    <property type="protein sequence ID" value="RUS66144.1"/>
    <property type="molecule type" value="Genomic_DNA"/>
</dbReference>
<feature type="binding site" evidence="13">
    <location>
        <begin position="252"/>
        <end position="253"/>
    </location>
    <ligand>
        <name>substrate</name>
    </ligand>
</feature>
<keyword evidence="11 13" id="KW-0472">Membrane</keyword>
<proteinExistence type="inferred from homology"/>
<dbReference type="RefSeq" id="WP_126980404.1">
    <property type="nucleotide sequence ID" value="NZ_PQSP01000006.1"/>
</dbReference>
<keyword evidence="16" id="KW-1185">Reference proteome</keyword>
<feature type="binding site" evidence="13">
    <location>
        <position position="178"/>
    </location>
    <ligand>
        <name>FMN</name>
        <dbReference type="ChEBI" id="CHEBI:58210"/>
    </ligand>
</feature>
<dbReference type="CDD" id="cd04738">
    <property type="entry name" value="DHOD_2_like"/>
    <property type="match status" value="1"/>
</dbReference>
<feature type="binding site" evidence="13">
    <location>
        <begin position="324"/>
        <end position="325"/>
    </location>
    <ligand>
        <name>FMN</name>
        <dbReference type="ChEBI" id="CHEBI:58210"/>
    </ligand>
</feature>
<evidence type="ECO:0000256" key="8">
    <source>
        <dbReference type="ARBA" id="ARBA00022643"/>
    </source>
</evidence>
<evidence type="ECO:0000256" key="9">
    <source>
        <dbReference type="ARBA" id="ARBA00022975"/>
    </source>
</evidence>
<comment type="subunit">
    <text evidence="5 13">Monomer.</text>
</comment>
<dbReference type="SUPFAM" id="SSF51395">
    <property type="entry name" value="FMN-linked oxidoreductases"/>
    <property type="match status" value="1"/>
</dbReference>
<feature type="binding site" evidence="13">
    <location>
        <position position="69"/>
    </location>
    <ligand>
        <name>substrate</name>
    </ligand>
</feature>
<evidence type="ECO:0000313" key="16">
    <source>
        <dbReference type="Proteomes" id="UP000286947"/>
    </source>
</evidence>
<evidence type="ECO:0000256" key="11">
    <source>
        <dbReference type="ARBA" id="ARBA00023136"/>
    </source>
</evidence>
<dbReference type="NCBIfam" id="NF003645">
    <property type="entry name" value="PRK05286.1-2"/>
    <property type="match status" value="1"/>
</dbReference>
<dbReference type="InterPro" id="IPR050074">
    <property type="entry name" value="DHO_dehydrogenase"/>
</dbReference>
<evidence type="ECO:0000256" key="3">
    <source>
        <dbReference type="ARBA" id="ARBA00005161"/>
    </source>
</evidence>
<evidence type="ECO:0000256" key="6">
    <source>
        <dbReference type="ARBA" id="ARBA00022475"/>
    </source>
</evidence>
<dbReference type="PIRSF" id="PIRSF000164">
    <property type="entry name" value="DHO_oxidase"/>
    <property type="match status" value="1"/>
</dbReference>
<dbReference type="PROSITE" id="PS00912">
    <property type="entry name" value="DHODEHASE_2"/>
    <property type="match status" value="1"/>
</dbReference>
<keyword evidence="10 13" id="KW-0560">Oxidoreductase</keyword>
<feature type="active site" description="Nucleophile" evidence="13">
    <location>
        <position position="181"/>
    </location>
</feature>
<feature type="binding site" evidence="13">
    <location>
        <begin position="114"/>
        <end position="118"/>
    </location>
    <ligand>
        <name>substrate</name>
    </ligand>
</feature>
<evidence type="ECO:0000256" key="7">
    <source>
        <dbReference type="ARBA" id="ARBA00022630"/>
    </source>
</evidence>
<sequence>MHFSSYDLARPWLFCLDPERAHDLTISLLSNTQHTGLARLYQQPRALNPVTLAGLTFPNPVGLAAGLDKNACCIDGFAQLGFGFIEVGTVTPRPQPGNPKPRIFRLPEANALINRFGFNNEGVETFVRNVRGARFRSTGGILGINIGKNKDTPIERANDDYLTALQAVYADADYITINISSPNTQNLRELQSDAALDSLLAALTAKRSELAHEHGHKVPLFVKIAPDLDEQQIALIAQALQQHGIDGVIATNTTISRTMVSHLSHGAETGGLSGAPLRQASTQVIRQLRQALGADYPIIGVGGIMSGYDAQEKINAGANLVQLYTGLIYRGPALVKEVAQALAQPA</sequence>